<dbReference type="EMBL" id="BSDO01000004">
    <property type="protein sequence ID" value="GLI23513.1"/>
    <property type="molecule type" value="Genomic_DNA"/>
</dbReference>
<gene>
    <name evidence="2" type="ORF">GGQ86_002948</name>
    <name evidence="1" type="ORF">XFLAVUS301_31870</name>
</gene>
<evidence type="ECO:0000313" key="2">
    <source>
        <dbReference type="EMBL" id="MDR6334466.1"/>
    </source>
</evidence>
<organism evidence="1 3">
    <name type="scientific">Xanthobacter flavus</name>
    <dbReference type="NCBI Taxonomy" id="281"/>
    <lineage>
        <taxon>Bacteria</taxon>
        <taxon>Pseudomonadati</taxon>
        <taxon>Pseudomonadota</taxon>
        <taxon>Alphaproteobacteria</taxon>
        <taxon>Hyphomicrobiales</taxon>
        <taxon>Xanthobacteraceae</taxon>
        <taxon>Xanthobacter</taxon>
    </lineage>
</organism>
<sequence length="115" mass="13096">MTAAVARTWQKGGLMRRLDRQLIDGLRREWVGGGGVKGIGLPLKRGTKIEKINEFVLNLLNKEEFSEGEYYIIDCLWYGMNFDIPSSATVGVRERLVHVLQMKVEDPNWDPFGAE</sequence>
<reference evidence="1" key="1">
    <citation type="submission" date="2022-12" db="EMBL/GenBank/DDBJ databases">
        <title>Reference genome sequencing for broad-spectrum identification of bacterial and archaeal isolates by mass spectrometry.</title>
        <authorList>
            <person name="Sekiguchi Y."/>
            <person name="Tourlousse D.M."/>
        </authorList>
    </citation>
    <scope>NUCLEOTIDE SEQUENCE</scope>
    <source>
        <strain evidence="1">301</strain>
    </source>
</reference>
<dbReference type="Proteomes" id="UP001245370">
    <property type="component" value="Unassembled WGS sequence"/>
</dbReference>
<dbReference type="GeneID" id="95763970"/>
<evidence type="ECO:0000313" key="3">
    <source>
        <dbReference type="Proteomes" id="UP001144397"/>
    </source>
</evidence>
<comment type="caution">
    <text evidence="1">The sequence shown here is derived from an EMBL/GenBank/DDBJ whole genome shotgun (WGS) entry which is preliminary data.</text>
</comment>
<protein>
    <submittedName>
        <fullName evidence="1">Uncharacterized protein</fullName>
    </submittedName>
</protein>
<evidence type="ECO:0000313" key="1">
    <source>
        <dbReference type="EMBL" id="GLI23513.1"/>
    </source>
</evidence>
<dbReference type="AlphaFoldDB" id="A0A9W6CTD1"/>
<dbReference type="RefSeq" id="WP_281808364.1">
    <property type="nucleotide sequence ID" value="NZ_BSDO01000004.1"/>
</dbReference>
<name>A0A9W6CTD1_XANFL</name>
<dbReference type="Proteomes" id="UP001144397">
    <property type="component" value="Unassembled WGS sequence"/>
</dbReference>
<dbReference type="EMBL" id="JAVDPY010000005">
    <property type="protein sequence ID" value="MDR6334466.1"/>
    <property type="molecule type" value="Genomic_DNA"/>
</dbReference>
<accession>A0A9W6CTD1</accession>
<evidence type="ECO:0000313" key="4">
    <source>
        <dbReference type="Proteomes" id="UP001245370"/>
    </source>
</evidence>
<keyword evidence="4" id="KW-1185">Reference proteome</keyword>
<proteinExistence type="predicted"/>
<reference evidence="2 4" key="2">
    <citation type="submission" date="2023-07" db="EMBL/GenBank/DDBJ databases">
        <title>Genomic Encyclopedia of Type Strains, Phase IV (KMG-IV): sequencing the most valuable type-strain genomes for metagenomic binning, comparative biology and taxonomic classification.</title>
        <authorList>
            <person name="Goeker M."/>
        </authorList>
    </citation>
    <scope>NUCLEOTIDE SEQUENCE [LARGE SCALE GENOMIC DNA]</scope>
    <source>
        <strain evidence="2 4">DSM 338</strain>
    </source>
</reference>